<feature type="transmembrane region" description="Helical" evidence="1">
    <location>
        <begin position="177"/>
        <end position="198"/>
    </location>
</feature>
<keyword evidence="1" id="KW-0472">Membrane</keyword>
<dbReference type="EMBL" id="FNQP01000016">
    <property type="protein sequence ID" value="SEA85557.1"/>
    <property type="molecule type" value="Genomic_DNA"/>
</dbReference>
<dbReference type="Pfam" id="PF02517">
    <property type="entry name" value="Rce1-like"/>
    <property type="match status" value="1"/>
</dbReference>
<name>A0A1H4EKZ5_9GAMM</name>
<feature type="transmembrane region" description="Helical" evidence="1">
    <location>
        <begin position="210"/>
        <end position="229"/>
    </location>
</feature>
<keyword evidence="1" id="KW-0812">Transmembrane</keyword>
<proteinExistence type="predicted"/>
<feature type="transmembrane region" description="Helical" evidence="1">
    <location>
        <begin position="67"/>
        <end position="90"/>
    </location>
</feature>
<dbReference type="GO" id="GO:0004175">
    <property type="term" value="F:endopeptidase activity"/>
    <property type="evidence" value="ECO:0007669"/>
    <property type="project" value="UniProtKB-ARBA"/>
</dbReference>
<dbReference type="PANTHER" id="PTHR36435:SF1">
    <property type="entry name" value="CAAX AMINO TERMINAL PROTEASE FAMILY PROTEIN"/>
    <property type="match status" value="1"/>
</dbReference>
<feature type="transmembrane region" description="Helical" evidence="1">
    <location>
        <begin position="236"/>
        <end position="258"/>
    </location>
</feature>
<reference evidence="3 4" key="1">
    <citation type="submission" date="2016-10" db="EMBL/GenBank/DDBJ databases">
        <authorList>
            <person name="de Groot N.N."/>
        </authorList>
    </citation>
    <scope>NUCLEOTIDE SEQUENCE [LARGE SCALE GENOMIC DNA]</scope>
    <source>
        <strain evidence="3 4">DSM 21228</strain>
    </source>
</reference>
<feature type="transmembrane region" description="Helical" evidence="1">
    <location>
        <begin position="270"/>
        <end position="290"/>
    </location>
</feature>
<keyword evidence="4" id="KW-1185">Reference proteome</keyword>
<dbReference type="AlphaFoldDB" id="A0A1H4EKZ5"/>
<evidence type="ECO:0000259" key="2">
    <source>
        <dbReference type="Pfam" id="PF02517"/>
    </source>
</evidence>
<evidence type="ECO:0000313" key="4">
    <source>
        <dbReference type="Proteomes" id="UP000199397"/>
    </source>
</evidence>
<dbReference type="RefSeq" id="WP_093069327.1">
    <property type="nucleotide sequence ID" value="NZ_FNQP01000016.1"/>
</dbReference>
<dbReference type="OrthoDB" id="2680086at2"/>
<accession>A0A1H4EKZ5</accession>
<dbReference type="Proteomes" id="UP000199397">
    <property type="component" value="Unassembled WGS sequence"/>
</dbReference>
<feature type="transmembrane region" description="Helical" evidence="1">
    <location>
        <begin position="110"/>
        <end position="128"/>
    </location>
</feature>
<keyword evidence="1" id="KW-1133">Transmembrane helix</keyword>
<dbReference type="STRING" id="525918.SAMN05660964_02627"/>
<feature type="transmembrane region" description="Helical" evidence="1">
    <location>
        <begin position="17"/>
        <end position="43"/>
    </location>
</feature>
<organism evidence="3 4">
    <name type="scientific">Thiothrix caldifontis</name>
    <dbReference type="NCBI Taxonomy" id="525918"/>
    <lineage>
        <taxon>Bacteria</taxon>
        <taxon>Pseudomonadati</taxon>
        <taxon>Pseudomonadota</taxon>
        <taxon>Gammaproteobacteria</taxon>
        <taxon>Thiotrichales</taxon>
        <taxon>Thiotrichaceae</taxon>
        <taxon>Thiothrix</taxon>
    </lineage>
</organism>
<gene>
    <name evidence="3" type="ORF">SAMN05660964_02627</name>
</gene>
<feature type="transmembrane region" description="Helical" evidence="1">
    <location>
        <begin position="148"/>
        <end position="165"/>
    </location>
</feature>
<dbReference type="GO" id="GO:0080120">
    <property type="term" value="P:CAAX-box protein maturation"/>
    <property type="evidence" value="ECO:0007669"/>
    <property type="project" value="UniProtKB-ARBA"/>
</dbReference>
<evidence type="ECO:0000256" key="1">
    <source>
        <dbReference type="SAM" id="Phobius"/>
    </source>
</evidence>
<sequence>MAYLDLVKLGKNHWWRYVLGVLLIVLMWQGLGLLPTVALAIWVELDQNDTTLFNTETLLFEGLPMEVIFADFMGMFLFLWLGVFLVVCFLHNRPFWSLFTPLQRLSWRRVLHGAVVFAAIYLAVGVIMEWLFPTPAKDIEYVLQPGKFLAFLPLALLLIPIQTSAEELLFRGYFMQGLGLIMNRWGVALVSSVLFALPHLLNPEVSDANLWIAFLPYWIIGLLLALITLRDGTLELALGVHASNNLMAFLLVTVPPYDMFPSVFVYHGELFTWATVVNGAVVAVLFYWVIFRFFARSVPITEVS</sequence>
<dbReference type="PANTHER" id="PTHR36435">
    <property type="entry name" value="SLR1288 PROTEIN"/>
    <property type="match status" value="1"/>
</dbReference>
<dbReference type="InterPro" id="IPR003675">
    <property type="entry name" value="Rce1/LyrA-like_dom"/>
</dbReference>
<evidence type="ECO:0000313" key="3">
    <source>
        <dbReference type="EMBL" id="SEA85557.1"/>
    </source>
</evidence>
<protein>
    <recommendedName>
        <fullName evidence="2">CAAX prenyl protease 2/Lysostaphin resistance protein A-like domain-containing protein</fullName>
    </recommendedName>
</protein>
<feature type="domain" description="CAAX prenyl protease 2/Lysostaphin resistance protein A-like" evidence="2">
    <location>
        <begin position="150"/>
        <end position="247"/>
    </location>
</feature>
<dbReference type="InterPro" id="IPR052710">
    <property type="entry name" value="CAAX_protease"/>
</dbReference>